<dbReference type="CDD" id="cd09917">
    <property type="entry name" value="F-box_SF"/>
    <property type="match status" value="1"/>
</dbReference>
<reference evidence="2" key="1">
    <citation type="journal article" date="2023" name="Mol. Phylogenet. Evol.">
        <title>Genome-scale phylogeny and comparative genomics of the fungal order Sordariales.</title>
        <authorList>
            <person name="Hensen N."/>
            <person name="Bonometti L."/>
            <person name="Westerberg I."/>
            <person name="Brannstrom I.O."/>
            <person name="Guillou S."/>
            <person name="Cros-Aarteil S."/>
            <person name="Calhoun S."/>
            <person name="Haridas S."/>
            <person name="Kuo A."/>
            <person name="Mondo S."/>
            <person name="Pangilinan J."/>
            <person name="Riley R."/>
            <person name="LaButti K."/>
            <person name="Andreopoulos B."/>
            <person name="Lipzen A."/>
            <person name="Chen C."/>
            <person name="Yan M."/>
            <person name="Daum C."/>
            <person name="Ng V."/>
            <person name="Clum A."/>
            <person name="Steindorff A."/>
            <person name="Ohm R.A."/>
            <person name="Martin F."/>
            <person name="Silar P."/>
            <person name="Natvig D.O."/>
            <person name="Lalanne C."/>
            <person name="Gautier V."/>
            <person name="Ament-Velasquez S.L."/>
            <person name="Kruys A."/>
            <person name="Hutchinson M.I."/>
            <person name="Powell A.J."/>
            <person name="Barry K."/>
            <person name="Miller A.N."/>
            <person name="Grigoriev I.V."/>
            <person name="Debuchy R."/>
            <person name="Gladieux P."/>
            <person name="Hiltunen Thoren M."/>
            <person name="Johannesson H."/>
        </authorList>
    </citation>
    <scope>NUCLEOTIDE SEQUENCE</scope>
    <source>
        <strain evidence="2">PSN293</strain>
    </source>
</reference>
<accession>A0AAN6Y669</accession>
<reference evidence="2" key="2">
    <citation type="submission" date="2023-05" db="EMBL/GenBank/DDBJ databases">
        <authorList>
            <consortium name="Lawrence Berkeley National Laboratory"/>
            <person name="Steindorff A."/>
            <person name="Hensen N."/>
            <person name="Bonometti L."/>
            <person name="Westerberg I."/>
            <person name="Brannstrom I.O."/>
            <person name="Guillou S."/>
            <person name="Cros-Aarteil S."/>
            <person name="Calhoun S."/>
            <person name="Haridas S."/>
            <person name="Kuo A."/>
            <person name="Mondo S."/>
            <person name="Pangilinan J."/>
            <person name="Riley R."/>
            <person name="Labutti K."/>
            <person name="Andreopoulos B."/>
            <person name="Lipzen A."/>
            <person name="Chen C."/>
            <person name="Yanf M."/>
            <person name="Daum C."/>
            <person name="Ng V."/>
            <person name="Clum A."/>
            <person name="Ohm R."/>
            <person name="Martin F."/>
            <person name="Silar P."/>
            <person name="Natvig D."/>
            <person name="Lalanne C."/>
            <person name="Gautier V."/>
            <person name="Ament-Velasquez S.L."/>
            <person name="Kruys A."/>
            <person name="Hutchinson M.I."/>
            <person name="Powell A.J."/>
            <person name="Barry K."/>
            <person name="Miller A.N."/>
            <person name="Grigoriev I.V."/>
            <person name="Debuchy R."/>
            <person name="Gladieux P."/>
            <person name="Thoren M.H."/>
            <person name="Johannesson H."/>
        </authorList>
    </citation>
    <scope>NUCLEOTIDE SEQUENCE</scope>
    <source>
        <strain evidence="2">PSN293</strain>
    </source>
</reference>
<dbReference type="AlphaFoldDB" id="A0AAN6Y669"/>
<evidence type="ECO:0000313" key="2">
    <source>
        <dbReference type="EMBL" id="KAK4213393.1"/>
    </source>
</evidence>
<organism evidence="2 3">
    <name type="scientific">Rhypophila decipiens</name>
    <dbReference type="NCBI Taxonomy" id="261697"/>
    <lineage>
        <taxon>Eukaryota</taxon>
        <taxon>Fungi</taxon>
        <taxon>Dikarya</taxon>
        <taxon>Ascomycota</taxon>
        <taxon>Pezizomycotina</taxon>
        <taxon>Sordariomycetes</taxon>
        <taxon>Sordariomycetidae</taxon>
        <taxon>Sordariales</taxon>
        <taxon>Naviculisporaceae</taxon>
        <taxon>Rhypophila</taxon>
    </lineage>
</organism>
<protein>
    <recommendedName>
        <fullName evidence="4">F-box domain-containing protein</fullName>
    </recommendedName>
</protein>
<evidence type="ECO:0000313" key="3">
    <source>
        <dbReference type="Proteomes" id="UP001301769"/>
    </source>
</evidence>
<feature type="compositionally biased region" description="Polar residues" evidence="1">
    <location>
        <begin position="505"/>
        <end position="514"/>
    </location>
</feature>
<evidence type="ECO:0008006" key="4">
    <source>
        <dbReference type="Google" id="ProtNLM"/>
    </source>
</evidence>
<keyword evidence="3" id="KW-1185">Reference proteome</keyword>
<dbReference type="Proteomes" id="UP001301769">
    <property type="component" value="Unassembled WGS sequence"/>
</dbReference>
<feature type="region of interest" description="Disordered" evidence="1">
    <location>
        <begin position="490"/>
        <end position="514"/>
    </location>
</feature>
<gene>
    <name evidence="2" type="ORF">QBC37DRAFT_400584</name>
</gene>
<sequence>MARTTAELGIFELRESDQCMQLFKQLMLHHENEKLAIIQRGLQHNPKWFDPNPWENLPPVNLERMLRGEDSESQTPLQGNRGRRANIDSLPTELLKEIGDYLPLMSKASFALTSRRLYHEFAPIYLAPLSGLSAMKRFEFLQLLERDSSCLVACPGCRKLHHWSSAGCRDGTDDNANNSPARPYSPRLHLRLPPFLGYALIRTIGRLYVKYGDKSRQCTQLLDLARTQSQSLWEPSVRATRSISIRFINDHLISRSQIAIAPCLNGVFTGTSFLTLIKAFTTPQFQICDHLDFPTFLRYMDLLKAQDNYGENDKYPSIFSTSITETWGKKGAHCEDKYSFYKIWGGADRLGIIKLGAGEMDSQAQNETLSRALRGMLFWGFPGQVRSCSFCATDFGLGVQTVPGAGPTLVMSVWRNLGGPCKVGDDALRSAGRWKWDSHRNVGIEKPLGGDWVLKMAELKTAGTTTRGAIYKGFESVARGVDPETLKPTDFVPHLDPEDTETLWHGNSASNSPK</sequence>
<name>A0AAN6Y669_9PEZI</name>
<comment type="caution">
    <text evidence="2">The sequence shown here is derived from an EMBL/GenBank/DDBJ whole genome shotgun (WGS) entry which is preliminary data.</text>
</comment>
<evidence type="ECO:0000256" key="1">
    <source>
        <dbReference type="SAM" id="MobiDB-lite"/>
    </source>
</evidence>
<proteinExistence type="predicted"/>
<dbReference type="EMBL" id="MU858109">
    <property type="protein sequence ID" value="KAK4213393.1"/>
    <property type="molecule type" value="Genomic_DNA"/>
</dbReference>